<keyword evidence="2" id="KW-1185">Reference proteome</keyword>
<organism evidence="1 2">
    <name type="scientific">Rhodococcus koreensis</name>
    <dbReference type="NCBI Taxonomy" id="99653"/>
    <lineage>
        <taxon>Bacteria</taxon>
        <taxon>Bacillati</taxon>
        <taxon>Actinomycetota</taxon>
        <taxon>Actinomycetes</taxon>
        <taxon>Mycobacteriales</taxon>
        <taxon>Nocardiaceae</taxon>
        <taxon>Rhodococcus</taxon>
    </lineage>
</organism>
<evidence type="ECO:0008006" key="3">
    <source>
        <dbReference type="Google" id="ProtNLM"/>
    </source>
</evidence>
<name>A0A1H4MEW0_9NOCA</name>
<dbReference type="PIRSF" id="PIRSF007580">
    <property type="entry name" value="UCP07580"/>
    <property type="match status" value="1"/>
</dbReference>
<evidence type="ECO:0000313" key="1">
    <source>
        <dbReference type="EMBL" id="SEB81244.1"/>
    </source>
</evidence>
<dbReference type="Pfam" id="PF10118">
    <property type="entry name" value="Metal_hydrol"/>
    <property type="match status" value="1"/>
</dbReference>
<gene>
    <name evidence="1" type="ORF">SAMN04490239_1763</name>
</gene>
<dbReference type="InterPro" id="IPR016516">
    <property type="entry name" value="UCP07580"/>
</dbReference>
<sequence>MTTQPEADKVALTARNVSWDWTGLPMHYFDANPFATHLANGMNMLLPEGEVFFVEVFQKALPLIKDDAVRADVIGFIGQEATHSSSHQSLLEHLKAQGLDTDPYVAQIQWMFRRLLGDRELTGRKAHSWLLERVAVVAALEHFTSYLGDWGLNARAWDDALDPQVLDLFRWHLAEEVEHRHVAFDLFTHLDGRYPRRVRAWLIAAPFLVILWARGIRYLMSVDPELGEADRRIRFRVARRTWRKGLFPSPWSLARMFLEYFRPRYHPSRYGSTSQAVAYLASSPAARAAA</sequence>
<accession>A0A1H4MEW0</accession>
<reference evidence="2" key="1">
    <citation type="submission" date="2016-10" db="EMBL/GenBank/DDBJ databases">
        <authorList>
            <person name="Varghese N."/>
            <person name="Submissions S."/>
        </authorList>
    </citation>
    <scope>NUCLEOTIDE SEQUENCE [LARGE SCALE GENOMIC DNA]</scope>
    <source>
        <strain evidence="2">DSM 44498</strain>
    </source>
</reference>
<dbReference type="OrthoDB" id="4760165at2"/>
<proteinExistence type="predicted"/>
<dbReference type="AlphaFoldDB" id="A0A1H4MEW0"/>
<protein>
    <recommendedName>
        <fullName evidence="3">Metal-dependent hydrolase</fullName>
    </recommendedName>
</protein>
<evidence type="ECO:0000313" key="2">
    <source>
        <dbReference type="Proteomes" id="UP000183561"/>
    </source>
</evidence>
<dbReference type="EMBL" id="FNSV01000005">
    <property type="protein sequence ID" value="SEB81244.1"/>
    <property type="molecule type" value="Genomic_DNA"/>
</dbReference>
<dbReference type="PANTHER" id="PTHR39456">
    <property type="entry name" value="METAL-DEPENDENT HYDROLASE"/>
    <property type="match status" value="1"/>
</dbReference>
<dbReference type="PANTHER" id="PTHR39456:SF1">
    <property type="entry name" value="METAL-DEPENDENT HYDROLASE"/>
    <property type="match status" value="1"/>
</dbReference>
<dbReference type="Proteomes" id="UP000183561">
    <property type="component" value="Unassembled WGS sequence"/>
</dbReference>
<dbReference type="RefSeq" id="WP_072948701.1">
    <property type="nucleotide sequence ID" value="NZ_FNSV01000005.1"/>
</dbReference>